<keyword evidence="3" id="KW-0694">RNA-binding</keyword>
<gene>
    <name evidence="6" type="primary">rps20</name>
</gene>
<proteinExistence type="inferred from homology"/>
<dbReference type="HAMAP" id="MF_00500">
    <property type="entry name" value="Ribosomal_bS20"/>
    <property type="match status" value="1"/>
</dbReference>
<dbReference type="GO" id="GO:0003735">
    <property type="term" value="F:structural constituent of ribosome"/>
    <property type="evidence" value="ECO:0007669"/>
    <property type="project" value="InterPro"/>
</dbReference>
<dbReference type="PANTHER" id="PTHR33398">
    <property type="entry name" value="30S RIBOSOMAL PROTEIN S20"/>
    <property type="match status" value="1"/>
</dbReference>
<dbReference type="EMBL" id="KX525588">
    <property type="protein sequence ID" value="AOL58160.1"/>
    <property type="molecule type" value="Genomic_DNA"/>
</dbReference>
<evidence type="ECO:0000256" key="2">
    <source>
        <dbReference type="ARBA" id="ARBA00022730"/>
    </source>
</evidence>
<dbReference type="GO" id="GO:0006412">
    <property type="term" value="P:translation"/>
    <property type="evidence" value="ECO:0007669"/>
    <property type="project" value="InterPro"/>
</dbReference>
<reference evidence="6" key="1">
    <citation type="journal article" date="2016" name="Mitochondrial DNA Part B Resour">
        <title>Organellar genome analysis of the heteromorphic red alga Mastocarpus papillatus (Phyllophoraceae, Rhodophyta).</title>
        <authorList>
            <person name="Hughey J.R."/>
            <person name="Mumford T.F."/>
            <person name="Navarrete-Fernandez T.M."/>
            <person name="Huber S.R."/>
            <person name="Freese J.M."/>
            <person name="Murray E.M.C."/>
            <person name="Sissini M.N."/>
            <person name="Gentilhomme A."/>
        </authorList>
    </citation>
    <scope>NUCLEOTIDE SEQUENCE</scope>
</reference>
<dbReference type="Pfam" id="PF01649">
    <property type="entry name" value="Ribosomal_S20p"/>
    <property type="match status" value="1"/>
</dbReference>
<dbReference type="GO" id="GO:0015935">
    <property type="term" value="C:small ribosomal subunit"/>
    <property type="evidence" value="ECO:0007669"/>
    <property type="project" value="TreeGrafter"/>
</dbReference>
<dbReference type="InterPro" id="IPR002583">
    <property type="entry name" value="Ribosomal_bS20"/>
</dbReference>
<dbReference type="SUPFAM" id="SSF46992">
    <property type="entry name" value="Ribosomal protein S20"/>
    <property type="match status" value="1"/>
</dbReference>
<name>A0A342RZL4_9FLOR</name>
<dbReference type="AlphaFoldDB" id="A0A342RZL4"/>
<geneLocation type="plastid" evidence="6"/>
<accession>A0A342RZL4</accession>
<dbReference type="InterPro" id="IPR036510">
    <property type="entry name" value="Ribosomal_bS20_sf"/>
</dbReference>
<evidence type="ECO:0000256" key="3">
    <source>
        <dbReference type="ARBA" id="ARBA00022884"/>
    </source>
</evidence>
<comment type="similarity">
    <text evidence="1">Belongs to the bacterial ribosomal protein bS20 family.</text>
</comment>
<dbReference type="PANTHER" id="PTHR33398:SF1">
    <property type="entry name" value="SMALL RIBOSOMAL SUBUNIT PROTEIN BS20C"/>
    <property type="match status" value="1"/>
</dbReference>
<protein>
    <submittedName>
        <fullName evidence="6">Ribosomal protein S20</fullName>
    </submittedName>
</protein>
<evidence type="ECO:0000256" key="1">
    <source>
        <dbReference type="ARBA" id="ARBA00007634"/>
    </source>
</evidence>
<dbReference type="RefSeq" id="YP_009295676.1">
    <property type="nucleotide sequence ID" value="NC_031167.1"/>
</dbReference>
<keyword evidence="6" id="KW-0934">Plastid</keyword>
<dbReference type="GO" id="GO:0070181">
    <property type="term" value="F:small ribosomal subunit rRNA binding"/>
    <property type="evidence" value="ECO:0007669"/>
    <property type="project" value="TreeGrafter"/>
</dbReference>
<sequence>MAKNLSAIKKNQISLRNRSRNRAYKSAIKTLSKSYLANLNTSNDHEALFRLSYIYCKIDKAIKKGVLHKNCGARKKSFLARAMKNTLA</sequence>
<dbReference type="Gene3D" id="1.20.58.110">
    <property type="entry name" value="Ribosomal protein S20"/>
    <property type="match status" value="1"/>
</dbReference>
<evidence type="ECO:0000256" key="5">
    <source>
        <dbReference type="ARBA" id="ARBA00023274"/>
    </source>
</evidence>
<organism evidence="6">
    <name type="scientific">Mastocarpus papillatus</name>
    <dbReference type="NCBI Taxonomy" id="31436"/>
    <lineage>
        <taxon>Eukaryota</taxon>
        <taxon>Rhodophyta</taxon>
        <taxon>Florideophyceae</taxon>
        <taxon>Rhodymeniophycidae</taxon>
        <taxon>Gigartinales</taxon>
        <taxon>Phyllophoraceae</taxon>
        <taxon>Mastocarpus</taxon>
    </lineage>
</organism>
<keyword evidence="2" id="KW-0699">rRNA-binding</keyword>
<dbReference type="GeneID" id="29072137"/>
<evidence type="ECO:0000313" key="6">
    <source>
        <dbReference type="EMBL" id="AOL58160.1"/>
    </source>
</evidence>
<dbReference type="NCBIfam" id="TIGR00029">
    <property type="entry name" value="S20"/>
    <property type="match status" value="1"/>
</dbReference>
<keyword evidence="4 6" id="KW-0689">Ribosomal protein</keyword>
<keyword evidence="5" id="KW-0687">Ribonucleoprotein</keyword>
<evidence type="ECO:0000256" key="4">
    <source>
        <dbReference type="ARBA" id="ARBA00022980"/>
    </source>
</evidence>